<reference evidence="1" key="1">
    <citation type="journal article" date="2021" name="Mol. Plant Microbe Interact.">
        <title>Complete Genome Sequence of the Plant-Pathogenic Fungus Colletotrichum lupini.</title>
        <authorList>
            <person name="Baroncelli R."/>
            <person name="Pensec F."/>
            <person name="Da Lio D."/>
            <person name="Boufleur T."/>
            <person name="Vicente I."/>
            <person name="Sarrocco S."/>
            <person name="Picot A."/>
            <person name="Baraldi E."/>
            <person name="Sukno S."/>
            <person name="Thon M."/>
            <person name="Le Floch G."/>
        </authorList>
    </citation>
    <scope>NUCLEOTIDE SEQUENCE</scope>
    <source>
        <strain evidence="1">IMI 504893</strain>
    </source>
</reference>
<accession>A0A9Q8T1V0</accession>
<dbReference type="EMBL" id="CP019478">
    <property type="protein sequence ID" value="UQC86732.1"/>
    <property type="molecule type" value="Genomic_DNA"/>
</dbReference>
<dbReference type="RefSeq" id="XP_049148343.1">
    <property type="nucleotide sequence ID" value="XM_049291198.1"/>
</dbReference>
<gene>
    <name evidence="1" type="ORF">CLUP02_12234</name>
</gene>
<keyword evidence="2" id="KW-1185">Reference proteome</keyword>
<dbReference type="GeneID" id="73346208"/>
<evidence type="ECO:0000313" key="2">
    <source>
        <dbReference type="Proteomes" id="UP000830671"/>
    </source>
</evidence>
<proteinExistence type="predicted"/>
<dbReference type="Proteomes" id="UP000830671">
    <property type="component" value="Chromosome 6"/>
</dbReference>
<dbReference type="KEGG" id="clup:CLUP02_12234"/>
<organism evidence="1 2">
    <name type="scientific">Colletotrichum lupini</name>
    <dbReference type="NCBI Taxonomy" id="145971"/>
    <lineage>
        <taxon>Eukaryota</taxon>
        <taxon>Fungi</taxon>
        <taxon>Dikarya</taxon>
        <taxon>Ascomycota</taxon>
        <taxon>Pezizomycotina</taxon>
        <taxon>Sordariomycetes</taxon>
        <taxon>Hypocreomycetidae</taxon>
        <taxon>Glomerellales</taxon>
        <taxon>Glomerellaceae</taxon>
        <taxon>Colletotrichum</taxon>
        <taxon>Colletotrichum acutatum species complex</taxon>
    </lineage>
</organism>
<evidence type="ECO:0000313" key="1">
    <source>
        <dbReference type="EMBL" id="UQC86732.1"/>
    </source>
</evidence>
<sequence length="146" mass="16518">MSQLILDPAASYSLHPSVPNIQFRHFAATTWSSTQQEGMGTSSVLRVVMMRLYDHSPLDALDSASATVVLQHSLVNQGMLKLVGQAGKMTRFSATKQRRQCQETLRRNKDPTYTKVDKKKVVFMCIYIDPHRSFIMPNPKTPMLCM</sequence>
<name>A0A9Q8T1V0_9PEZI</name>
<protein>
    <submittedName>
        <fullName evidence="1">Uncharacterized protein</fullName>
    </submittedName>
</protein>
<dbReference type="AlphaFoldDB" id="A0A9Q8T1V0"/>